<sequence length="147" mass="17660">MKINMSDLHYQKPILEQKKTLNQAKMTRKLKKLKYKLQMTQNQRSQNSLMNQKRVQKRSRLLMELISQKQTKETACLIAKKQQTAVKKKAMELIRFKMKVKLLLEQRKSNKLTRSCLLKNNLHQQLKRKTISYSKCLKTLYKKTHKQ</sequence>
<name>A0A8D8U1T0_9HEMI</name>
<dbReference type="EMBL" id="HBUF01338827">
    <property type="protein sequence ID" value="CAG6698930.1"/>
    <property type="molecule type" value="Transcribed_RNA"/>
</dbReference>
<proteinExistence type="predicted"/>
<dbReference type="EMBL" id="HBUF01288470">
    <property type="protein sequence ID" value="CAG6688738.1"/>
    <property type="molecule type" value="Transcribed_RNA"/>
</dbReference>
<accession>A0A8D8U1T0</accession>
<evidence type="ECO:0000313" key="1">
    <source>
        <dbReference type="EMBL" id="CAG6698980.1"/>
    </source>
</evidence>
<organism evidence="1">
    <name type="scientific">Cacopsylla melanoneura</name>
    <dbReference type="NCBI Taxonomy" id="428564"/>
    <lineage>
        <taxon>Eukaryota</taxon>
        <taxon>Metazoa</taxon>
        <taxon>Ecdysozoa</taxon>
        <taxon>Arthropoda</taxon>
        <taxon>Hexapoda</taxon>
        <taxon>Insecta</taxon>
        <taxon>Pterygota</taxon>
        <taxon>Neoptera</taxon>
        <taxon>Paraneoptera</taxon>
        <taxon>Hemiptera</taxon>
        <taxon>Sternorrhyncha</taxon>
        <taxon>Psylloidea</taxon>
        <taxon>Psyllidae</taxon>
        <taxon>Psyllinae</taxon>
        <taxon>Cacopsylla</taxon>
    </lineage>
</organism>
<dbReference type="EMBL" id="HBUF01338837">
    <property type="protein sequence ID" value="CAG6698980.1"/>
    <property type="molecule type" value="Transcribed_RNA"/>
</dbReference>
<reference evidence="1" key="1">
    <citation type="submission" date="2021-05" db="EMBL/GenBank/DDBJ databases">
        <authorList>
            <person name="Alioto T."/>
            <person name="Alioto T."/>
            <person name="Gomez Garrido J."/>
        </authorList>
    </citation>
    <scope>NUCLEOTIDE SEQUENCE</scope>
</reference>
<protein>
    <submittedName>
        <fullName evidence="1">Uncharacterized protein</fullName>
    </submittedName>
</protein>
<dbReference type="AlphaFoldDB" id="A0A8D8U1T0"/>